<dbReference type="HAMAP" id="MF_02087">
    <property type="entry name" value="PLP_homeostasis"/>
    <property type="match status" value="1"/>
</dbReference>
<dbReference type="EMBL" id="JARQAG010000006">
    <property type="protein sequence ID" value="MDT2731695.1"/>
    <property type="molecule type" value="Genomic_DNA"/>
</dbReference>
<dbReference type="PIRSF" id="PIRSF004848">
    <property type="entry name" value="YBL036c_PLPDEIII"/>
    <property type="match status" value="1"/>
</dbReference>
<evidence type="ECO:0000256" key="1">
    <source>
        <dbReference type="ARBA" id="ARBA00022898"/>
    </source>
</evidence>
<dbReference type="STRING" id="936154.STP_1124"/>
<evidence type="ECO:0000313" key="8">
    <source>
        <dbReference type="Proteomes" id="UP000217465"/>
    </source>
</evidence>
<dbReference type="GO" id="GO:0030170">
    <property type="term" value="F:pyridoxal phosphate binding"/>
    <property type="evidence" value="ECO:0007669"/>
    <property type="project" value="UniProtKB-UniRule"/>
</dbReference>
<evidence type="ECO:0000256" key="3">
    <source>
        <dbReference type="PIRSR" id="PIRSR004848-1"/>
    </source>
</evidence>
<evidence type="ECO:0000313" key="7">
    <source>
        <dbReference type="EMBL" id="PCH12738.1"/>
    </source>
</evidence>
<evidence type="ECO:0000256" key="2">
    <source>
        <dbReference type="HAMAP-Rule" id="MF_02087"/>
    </source>
</evidence>
<comment type="cofactor">
    <cofactor evidence="3">
        <name>pyridoxal 5'-phosphate</name>
        <dbReference type="ChEBI" id="CHEBI:597326"/>
    </cofactor>
</comment>
<dbReference type="NCBIfam" id="TIGR00044">
    <property type="entry name" value="YggS family pyridoxal phosphate-dependent enzyme"/>
    <property type="match status" value="1"/>
</dbReference>
<dbReference type="EMBL" id="NSGR01000008">
    <property type="protein sequence ID" value="PCH12738.1"/>
    <property type="molecule type" value="Genomic_DNA"/>
</dbReference>
<organism evidence="7 8">
    <name type="scientific">Streptococcus parauberis</name>
    <dbReference type="NCBI Taxonomy" id="1348"/>
    <lineage>
        <taxon>Bacteria</taxon>
        <taxon>Bacillati</taxon>
        <taxon>Bacillota</taxon>
        <taxon>Bacilli</taxon>
        <taxon>Lactobacillales</taxon>
        <taxon>Streptococcaceae</taxon>
        <taxon>Streptococcus</taxon>
    </lineage>
</organism>
<dbReference type="Proteomes" id="UP000217465">
    <property type="component" value="Unassembled WGS sequence"/>
</dbReference>
<keyword evidence="1 2" id="KW-0663">Pyridoxal phosphate</keyword>
<dbReference type="FunFam" id="3.20.20.10:FF:000011">
    <property type="entry name" value="Pyridoxal phosphate homeostasis protein"/>
    <property type="match status" value="1"/>
</dbReference>
<evidence type="ECO:0000313" key="6">
    <source>
        <dbReference type="EMBL" id="MDT2731695.1"/>
    </source>
</evidence>
<comment type="similarity">
    <text evidence="2 4">Belongs to the pyridoxal phosphate-binding protein YggS/PROSC family.</text>
</comment>
<comment type="caution">
    <text evidence="7">The sequence shown here is derived from an EMBL/GenBank/DDBJ whole genome shotgun (WGS) entry which is preliminary data.</text>
</comment>
<evidence type="ECO:0000259" key="5">
    <source>
        <dbReference type="Pfam" id="PF01168"/>
    </source>
</evidence>
<protein>
    <recommendedName>
        <fullName evidence="2">Pyridoxal phosphate homeostasis protein</fullName>
        <shortName evidence="2">PLP homeostasis protein</shortName>
    </recommendedName>
</protein>
<dbReference type="InterPro" id="IPR029066">
    <property type="entry name" value="PLP-binding_barrel"/>
</dbReference>
<dbReference type="PANTHER" id="PTHR10146:SF14">
    <property type="entry name" value="PYRIDOXAL PHOSPHATE HOMEOSTASIS PROTEIN"/>
    <property type="match status" value="1"/>
</dbReference>
<dbReference type="eggNOG" id="COG0325">
    <property type="taxonomic scope" value="Bacteria"/>
</dbReference>
<proteinExistence type="inferred from homology"/>
<sequence>MDLQKNRDQVLKDVGTAAIEAHRNPEDINVIAVTKYVDAGIAGALMETGLTHIAENRVDKFLDKYESLKNKDLTWHLIGSLQRRKVKSVINLVDYFHALDSVSLAEEIQKRAKHPIKCFLQVNISEEESKHGFTISELPQVIEELAQLNQIQLVGLMTMAPLGASEGTIRDIFKKANKLRLKLESENRKNMPFTELSMGMSGDYKIAIQEGATFVRIGSSFFK</sequence>
<reference evidence="7 8" key="1">
    <citation type="submission" date="2016-06" db="EMBL/GenBank/DDBJ databases">
        <authorList>
            <person name="Haines A.N."/>
            <person name="Council K.R."/>
        </authorList>
    </citation>
    <scope>NUCLEOTIDE SEQUENCE [LARGE SCALE GENOMIC DNA]</scope>
    <source>
        <strain evidence="7 8">SP158-29</strain>
    </source>
</reference>
<feature type="modified residue" description="N6-(pyridoxal phosphate)lysine" evidence="2 3">
    <location>
        <position position="35"/>
    </location>
</feature>
<dbReference type="InterPro" id="IPR011078">
    <property type="entry name" value="PyrdxlP_homeostasis"/>
</dbReference>
<dbReference type="PANTHER" id="PTHR10146">
    <property type="entry name" value="PROLINE SYNTHETASE CO-TRANSCRIBED BACTERIAL HOMOLOG PROTEIN"/>
    <property type="match status" value="1"/>
</dbReference>
<feature type="domain" description="Alanine racemase N-terminal" evidence="5">
    <location>
        <begin position="30"/>
        <end position="222"/>
    </location>
</feature>
<dbReference type="AlphaFoldDB" id="A0A0E2UBM4"/>
<dbReference type="Pfam" id="PF01168">
    <property type="entry name" value="Ala_racemase_N"/>
    <property type="match status" value="1"/>
</dbReference>
<evidence type="ECO:0000256" key="4">
    <source>
        <dbReference type="RuleBase" id="RU004514"/>
    </source>
</evidence>
<dbReference type="OMA" id="PLEWHMI"/>
<reference evidence="6" key="2">
    <citation type="submission" date="2023-03" db="EMBL/GenBank/DDBJ databases">
        <authorList>
            <person name="Shen W."/>
            <person name="Cai J."/>
        </authorList>
    </citation>
    <scope>NUCLEOTIDE SEQUENCE</scope>
    <source>
        <strain evidence="6">P82-2</strain>
    </source>
</reference>
<dbReference type="GeneID" id="61420657"/>
<dbReference type="Gene3D" id="3.20.20.10">
    <property type="entry name" value="Alanine racemase"/>
    <property type="match status" value="1"/>
</dbReference>
<name>A0A0E2UBM4_9STRE</name>
<dbReference type="OrthoDB" id="9804072at2"/>
<gene>
    <name evidence="7" type="ORF">A9Y57_01457</name>
    <name evidence="6" type="ORF">P7G31_05485</name>
</gene>
<dbReference type="Proteomes" id="UP001180515">
    <property type="component" value="Unassembled WGS sequence"/>
</dbReference>
<dbReference type="SUPFAM" id="SSF51419">
    <property type="entry name" value="PLP-binding barrel"/>
    <property type="match status" value="1"/>
</dbReference>
<dbReference type="RefSeq" id="WP_003105548.1">
    <property type="nucleotide sequence ID" value="NZ_BAWT01000006.1"/>
</dbReference>
<comment type="function">
    <text evidence="2">Pyridoxal 5'-phosphate (PLP)-binding protein, which is involved in PLP homeostasis.</text>
</comment>
<dbReference type="CDD" id="cd00635">
    <property type="entry name" value="PLPDE_III_YBL036c_like"/>
    <property type="match status" value="1"/>
</dbReference>
<accession>A0A0E2UBM4</accession>
<dbReference type="InterPro" id="IPR001608">
    <property type="entry name" value="Ala_racemase_N"/>
</dbReference>